<dbReference type="EC" id="2.1.2.13" evidence="17"/>
<feature type="site" description="Raises pKa of active site His" evidence="17">
    <location>
        <position position="142"/>
    </location>
</feature>
<evidence type="ECO:0000256" key="7">
    <source>
        <dbReference type="ARBA" id="ARBA00023027"/>
    </source>
</evidence>
<evidence type="ECO:0000256" key="15">
    <source>
        <dbReference type="ARBA" id="ARBA00061216"/>
    </source>
</evidence>
<evidence type="ECO:0000256" key="17">
    <source>
        <dbReference type="HAMAP-Rule" id="MF_01166"/>
    </source>
</evidence>
<comment type="catalytic activity">
    <reaction evidence="17">
        <text>UDP-4-amino-4-deoxy-beta-L-arabinose + (6R)-10-formyltetrahydrofolate = UDP-4-deoxy-4-formamido-beta-L-arabinose + (6S)-5,6,7,8-tetrahydrofolate + H(+)</text>
        <dbReference type="Rhea" id="RHEA:24706"/>
        <dbReference type="ChEBI" id="CHEBI:15378"/>
        <dbReference type="ChEBI" id="CHEBI:57453"/>
        <dbReference type="ChEBI" id="CHEBI:58708"/>
        <dbReference type="ChEBI" id="CHEBI:58709"/>
        <dbReference type="ChEBI" id="CHEBI:195366"/>
        <dbReference type="EC" id="2.1.2.13"/>
    </reaction>
</comment>
<comment type="caution">
    <text evidence="21">The sequence shown here is derived from an EMBL/GenBank/DDBJ whole genome shotgun (WGS) entry which is preliminary data.</text>
</comment>
<feature type="binding site" evidence="17">
    <location>
        <position position="401"/>
    </location>
    <ligand>
        <name>UDP-alpha-D-glucuronate</name>
        <dbReference type="ChEBI" id="CHEBI:58052"/>
    </ligand>
</feature>
<evidence type="ECO:0000313" key="22">
    <source>
        <dbReference type="Proteomes" id="UP000814126"/>
    </source>
</evidence>
<dbReference type="PANTHER" id="PTHR43245:SF13">
    <property type="entry name" value="UDP-D-APIOSE_UDP-D-XYLOSE SYNTHASE 2"/>
    <property type="match status" value="1"/>
</dbReference>
<evidence type="ECO:0000256" key="3">
    <source>
        <dbReference type="ARBA" id="ARBA00022556"/>
    </source>
</evidence>
<feature type="binding site" evidence="17">
    <location>
        <position position="463"/>
    </location>
    <ligand>
        <name>UDP-alpha-D-glucuronate</name>
        <dbReference type="ChEBI" id="CHEBI:58052"/>
    </ligand>
</feature>
<evidence type="ECO:0000256" key="1">
    <source>
        <dbReference type="ARBA" id="ARBA00004756"/>
    </source>
</evidence>
<keyword evidence="4 17" id="KW-0808">Transferase</keyword>
<evidence type="ECO:0000313" key="21">
    <source>
        <dbReference type="EMBL" id="MCF5656135.1"/>
    </source>
</evidence>
<reference evidence="21" key="1">
    <citation type="submission" date="2019-11" db="EMBL/GenBank/DDBJ databases">
        <title>Epiphytic Pseudomonas syringae from cherry orchards.</title>
        <authorList>
            <person name="Hulin M.T."/>
        </authorList>
    </citation>
    <scope>NUCLEOTIDE SEQUENCE</scope>
    <source>
        <strain evidence="21">PA-2-1F</strain>
    </source>
</reference>
<keyword evidence="2 17" id="KW-0444">Lipid biosynthesis</keyword>
<evidence type="ECO:0000256" key="2">
    <source>
        <dbReference type="ARBA" id="ARBA00022516"/>
    </source>
</evidence>
<dbReference type="InterPro" id="IPR036477">
    <property type="entry name" value="Formyl_transf_N_sf"/>
</dbReference>
<accession>A0AAP2WGC1</accession>
<dbReference type="Gene3D" id="3.40.50.12230">
    <property type="match status" value="1"/>
</dbReference>
<evidence type="ECO:0000259" key="20">
    <source>
        <dbReference type="Pfam" id="PF02911"/>
    </source>
</evidence>
<keyword evidence="8 17" id="KW-0443">Lipid metabolism</keyword>
<dbReference type="Pfam" id="PF00551">
    <property type="entry name" value="Formyl_trans_N"/>
    <property type="match status" value="1"/>
</dbReference>
<comment type="subunit">
    <text evidence="16 17">Homohexamer, formed by a dimer of trimers.</text>
</comment>
<evidence type="ECO:0000256" key="11">
    <source>
        <dbReference type="ARBA" id="ARBA00059105"/>
    </source>
</evidence>
<dbReference type="InterPro" id="IPR005793">
    <property type="entry name" value="Formyl_trans_C"/>
</dbReference>
<keyword evidence="7 17" id="KW-0520">NAD</keyword>
<evidence type="ECO:0000259" key="19">
    <source>
        <dbReference type="Pfam" id="PF01370"/>
    </source>
</evidence>
<feature type="domain" description="NAD-dependent epimerase/dehydratase" evidence="19">
    <location>
        <begin position="321"/>
        <end position="568"/>
    </location>
</feature>
<dbReference type="GO" id="GO:0016020">
    <property type="term" value="C:membrane"/>
    <property type="evidence" value="ECO:0007669"/>
    <property type="project" value="GOC"/>
</dbReference>
<dbReference type="InterPro" id="IPR001509">
    <property type="entry name" value="Epimerase_deHydtase"/>
</dbReference>
<evidence type="ECO:0000256" key="16">
    <source>
        <dbReference type="ARBA" id="ARBA00063233"/>
    </source>
</evidence>
<dbReference type="Pfam" id="PF02911">
    <property type="entry name" value="Formyl_trans_C"/>
    <property type="match status" value="1"/>
</dbReference>
<comment type="catalytic activity">
    <reaction evidence="17">
        <text>UDP-alpha-D-glucuronate + NAD(+) = UDP-beta-L-threo-pentopyranos-4-ulose + CO2 + NADH</text>
        <dbReference type="Rhea" id="RHEA:24702"/>
        <dbReference type="ChEBI" id="CHEBI:16526"/>
        <dbReference type="ChEBI" id="CHEBI:57540"/>
        <dbReference type="ChEBI" id="CHEBI:57945"/>
        <dbReference type="ChEBI" id="CHEBI:58052"/>
        <dbReference type="ChEBI" id="CHEBI:58710"/>
        <dbReference type="EC" id="1.1.1.305"/>
    </reaction>
</comment>
<keyword evidence="3 17" id="KW-0441">Lipid A biosynthesis</keyword>
<dbReference type="FunFam" id="3.40.50.720:FF:000197">
    <property type="entry name" value="Bifunctional polymyxin resistance protein ArnA"/>
    <property type="match status" value="1"/>
</dbReference>
<feature type="binding site" evidence="17">
    <location>
        <begin position="528"/>
        <end position="537"/>
    </location>
    <ligand>
        <name>UDP-alpha-D-glucuronate</name>
        <dbReference type="ChEBI" id="CHEBI:58052"/>
    </ligand>
</feature>
<feature type="binding site" evidence="17">
    <location>
        <begin position="371"/>
        <end position="372"/>
    </location>
    <ligand>
        <name>NAD(+)</name>
        <dbReference type="ChEBI" id="CHEBI:57540"/>
    </ligand>
</feature>
<feature type="site" description="Transition state stabilizer" evidence="17">
    <location>
        <position position="104"/>
    </location>
</feature>
<dbReference type="InterPro" id="IPR021168">
    <property type="entry name" value="Bifun_polymyxin_resist_ArnA"/>
</dbReference>
<evidence type="ECO:0000256" key="5">
    <source>
        <dbReference type="ARBA" id="ARBA00022985"/>
    </source>
</evidence>
<dbReference type="EC" id="1.1.1.305" evidence="17"/>
<feature type="binding site" evidence="17">
    <location>
        <position position="350"/>
    </location>
    <ligand>
        <name>NAD(+)</name>
        <dbReference type="ChEBI" id="CHEBI:57540"/>
    </ligand>
</feature>
<proteinExistence type="inferred from homology"/>
<dbReference type="RefSeq" id="WP_015372079.1">
    <property type="nucleotide sequence ID" value="NZ_CP142180.1"/>
</dbReference>
<dbReference type="PIRSF" id="PIRSF036506">
    <property type="entry name" value="Bifun_polymyxin_resist_ArnA"/>
    <property type="match status" value="1"/>
</dbReference>
<dbReference type="CDD" id="cd05257">
    <property type="entry name" value="Arna_like_SDR_e"/>
    <property type="match status" value="1"/>
</dbReference>
<dbReference type="HAMAP" id="MF_01166">
    <property type="entry name" value="ArnA"/>
    <property type="match status" value="1"/>
</dbReference>
<evidence type="ECO:0000256" key="8">
    <source>
        <dbReference type="ARBA" id="ARBA00023098"/>
    </source>
</evidence>
<keyword evidence="5 17" id="KW-0448">Lipopolysaccharide biosynthesis</keyword>
<evidence type="ECO:0000256" key="10">
    <source>
        <dbReference type="ARBA" id="ARBA00023268"/>
    </source>
</evidence>
<dbReference type="InterPro" id="IPR011034">
    <property type="entry name" value="Formyl_transferase-like_C_sf"/>
</dbReference>
<dbReference type="GO" id="GO:0009103">
    <property type="term" value="P:lipopolysaccharide biosynthetic process"/>
    <property type="evidence" value="ECO:0007669"/>
    <property type="project" value="UniProtKB-UniRule"/>
</dbReference>
<dbReference type="InterPro" id="IPR045869">
    <property type="entry name" value="Arna-like_SDR_e"/>
</dbReference>
<evidence type="ECO:0000256" key="14">
    <source>
        <dbReference type="ARBA" id="ARBA00060910"/>
    </source>
</evidence>
<feature type="active site" description="Proton donor; for formyltransferase activity" evidence="17">
    <location>
        <position position="106"/>
    </location>
</feature>
<dbReference type="EMBL" id="WJZX01000048">
    <property type="protein sequence ID" value="MCF5656135.1"/>
    <property type="molecule type" value="Genomic_DNA"/>
</dbReference>
<feature type="binding site" evidence="17">
    <location>
        <position position="396"/>
    </location>
    <ligand>
        <name>UDP-alpha-D-glucuronate</name>
        <dbReference type="ChEBI" id="CHEBI:58052"/>
    </ligand>
</feature>
<feature type="region of interest" description="Dehydrogenase ArnADH" evidence="17">
    <location>
        <begin position="317"/>
        <end position="667"/>
    </location>
</feature>
<feature type="domain" description="Formyl transferase N-terminal" evidence="18">
    <location>
        <begin position="27"/>
        <end position="178"/>
    </location>
</feature>
<evidence type="ECO:0000256" key="13">
    <source>
        <dbReference type="ARBA" id="ARBA00060576"/>
    </source>
</evidence>
<dbReference type="InterPro" id="IPR036291">
    <property type="entry name" value="NAD(P)-bd_dom_sf"/>
</dbReference>
<evidence type="ECO:0000256" key="6">
    <source>
        <dbReference type="ARBA" id="ARBA00023002"/>
    </source>
</evidence>
<dbReference type="AlphaFoldDB" id="A0AAP2WGC1"/>
<dbReference type="GeneID" id="45487699"/>
<dbReference type="GO" id="GO:0099619">
    <property type="term" value="F:UDP-4-amino-4-deoxy-L-arabinose formyltransferase activity"/>
    <property type="evidence" value="ECO:0007669"/>
    <property type="project" value="UniProtKB-EC"/>
</dbReference>
<evidence type="ECO:0000256" key="4">
    <source>
        <dbReference type="ARBA" id="ARBA00022679"/>
    </source>
</evidence>
<dbReference type="NCBIfam" id="NF008872">
    <property type="entry name" value="PRK11908.1"/>
    <property type="match status" value="1"/>
</dbReference>
<dbReference type="SUPFAM" id="SSF50486">
    <property type="entry name" value="FMT C-terminal domain-like"/>
    <property type="match status" value="1"/>
</dbReference>
<dbReference type="InterPro" id="IPR050177">
    <property type="entry name" value="Lipid_A_modif_metabolic_enz"/>
</dbReference>
<dbReference type="GO" id="GO:0099618">
    <property type="term" value="F:UDP-glucuronate dehydrogenase activity"/>
    <property type="evidence" value="ECO:0007669"/>
    <property type="project" value="UniProtKB-EC"/>
</dbReference>
<comment type="function">
    <text evidence="11 17">Bifunctional enzyme that catalyzes the oxidative decarboxylation of UDP-glucuronic acid (UDP-GlcUA) to UDP-4-keto-arabinose (UDP-Ara4O) and the addition of a formyl group to UDP-4-amino-4-deoxy-L-arabinose (UDP-L-Ara4N) to form UDP-L-4-formamido-arabinose (UDP-L-Ara4FN). The modified arabinose is attached to lipid A and is required for resistance to polymyxin and cationic antimicrobial peptides.</text>
</comment>
<feature type="binding site" evidence="17">
    <location>
        <begin position="435"/>
        <end position="436"/>
    </location>
    <ligand>
        <name>UDP-alpha-D-glucuronate</name>
        <dbReference type="ChEBI" id="CHEBI:58052"/>
    </ligand>
</feature>
<keyword evidence="6 17" id="KW-0560">Oxidoreductase</keyword>
<dbReference type="CDD" id="cd08702">
    <property type="entry name" value="Arna_FMT_C"/>
    <property type="match status" value="1"/>
</dbReference>
<feature type="binding site" evidence="17">
    <location>
        <position position="615"/>
    </location>
    <ligand>
        <name>UDP-alpha-D-glucuronate</name>
        <dbReference type="ChEBI" id="CHEBI:58052"/>
    </ligand>
</feature>
<dbReference type="GO" id="GO:0016831">
    <property type="term" value="F:carboxy-lyase activity"/>
    <property type="evidence" value="ECO:0007669"/>
    <property type="project" value="InterPro"/>
</dbReference>
<feature type="active site" description="Proton acceptor; for decarboxylase activity" evidence="17">
    <location>
        <position position="437"/>
    </location>
</feature>
<comment type="caution">
    <text evidence="17">Lacks conserved residue(s) required for the propagation of feature annotation.</text>
</comment>
<feature type="binding site" evidence="17">
    <location>
        <position position="494"/>
    </location>
    <ligand>
        <name>UDP-alpha-D-glucuronate</name>
        <dbReference type="ChEBI" id="CHEBI:58052"/>
    </ligand>
</feature>
<comment type="pathway">
    <text evidence="1 17">Bacterial outer membrane biogenesis; lipopolysaccharide biosynthesis.</text>
</comment>
<feature type="binding site" evidence="17">
    <location>
        <position position="116"/>
    </location>
    <ligand>
        <name>(6R)-10-formyltetrahydrofolate</name>
        <dbReference type="ChEBI" id="CHEBI:195366"/>
    </ligand>
</feature>
<dbReference type="Gene3D" id="3.40.50.720">
    <property type="entry name" value="NAD(P)-binding Rossmann-like Domain"/>
    <property type="match status" value="1"/>
</dbReference>
<feature type="binding site" evidence="17">
    <location>
        <begin position="138"/>
        <end position="142"/>
    </location>
    <ligand>
        <name>(6R)-10-formyltetrahydrofolate</name>
        <dbReference type="ChEBI" id="CHEBI:195366"/>
    </ligand>
</feature>
<comment type="similarity">
    <text evidence="15 17">In the N-terminal section; belongs to the Fmt family. UDP-L-Ara4N formyltransferase subfamily.</text>
</comment>
<gene>
    <name evidence="17 21" type="primary">arnA</name>
    <name evidence="21" type="ORF">GIV46_14045</name>
</gene>
<organism evidence="21 22">
    <name type="scientific">Pseudomonas poae</name>
    <dbReference type="NCBI Taxonomy" id="200451"/>
    <lineage>
        <taxon>Bacteria</taxon>
        <taxon>Pseudomonadati</taxon>
        <taxon>Pseudomonadota</taxon>
        <taxon>Gammaproteobacteria</taxon>
        <taxon>Pseudomonadales</taxon>
        <taxon>Pseudomonadaceae</taxon>
        <taxon>Pseudomonas</taxon>
    </lineage>
</organism>
<comment type="pathway">
    <text evidence="12 17">Nucleotide-sugar biosynthesis; UDP-4-deoxy-4-formamido-beta-L-arabinose biosynthesis; UDP-4-deoxy-4-formamido-beta-L-arabinose from UDP-alpha-D-glucuronate: step 3/3.</text>
</comment>
<dbReference type="SUPFAM" id="SSF51735">
    <property type="entry name" value="NAD(P)-binding Rossmann-fold domains"/>
    <property type="match status" value="1"/>
</dbReference>
<evidence type="ECO:0000256" key="12">
    <source>
        <dbReference type="ARBA" id="ARBA00060566"/>
    </source>
</evidence>
<keyword evidence="10 17" id="KW-0511">Multifunctional enzyme</keyword>
<comment type="similarity">
    <text evidence="14 17">In the C-terminal section; belongs to the NAD(P)-dependent epimerase/dehydratase family. UDP-glucuronic acid decarboxylase subfamily.</text>
</comment>
<dbReference type="NCBIfam" id="NF005414">
    <property type="entry name" value="PRK06988.1"/>
    <property type="match status" value="1"/>
</dbReference>
<dbReference type="PANTHER" id="PTHR43245">
    <property type="entry name" value="BIFUNCTIONAL POLYMYXIN RESISTANCE PROTEIN ARNA"/>
    <property type="match status" value="1"/>
</dbReference>
<dbReference type="NCBIfam" id="NF005998">
    <property type="entry name" value="PRK08125.1"/>
    <property type="match status" value="1"/>
</dbReference>
<dbReference type="GO" id="GO:0009245">
    <property type="term" value="P:lipid A biosynthetic process"/>
    <property type="evidence" value="ECO:0007669"/>
    <property type="project" value="UniProtKB-KW"/>
</dbReference>
<dbReference type="GO" id="GO:0046677">
    <property type="term" value="P:response to antibiotic"/>
    <property type="evidence" value="ECO:0007669"/>
    <property type="project" value="UniProtKB-KW"/>
</dbReference>
<feature type="domain" description="Formyl transferase C-terminal" evidence="20">
    <location>
        <begin position="205"/>
        <end position="282"/>
    </location>
</feature>
<keyword evidence="9 17" id="KW-0046">Antibiotic resistance</keyword>
<name>A0AAP2WGC1_9PSED</name>
<dbReference type="InterPro" id="IPR002376">
    <property type="entry name" value="Formyl_transf_N"/>
</dbReference>
<sequence length="667" mass="74263">MSSKAVVFAYHDIGCAGIEALLSAGYEIAAVFTHADDPKENNFYGSVAQLCARNGIPVHAPEDANHPLWIERIAKLNPDYIFSFYYRNLLSEALLATAKNGAFNLHGSLLPKYRGRAPANWVLVNGETETGVTLHRMVKRADAGAILAQQKVTIDRSDTGLTLHAKLRDAATSLLRDALPQLAQGKLTETAQDESQATCFGRRTAADGKLDWKKPAEQLFNLVRAVTQPYPGAFCAVGEHKLIVWQAEVIQGNEGLAPGRVISVNPLRIACGQDSLVIKFGQRNATGLYLAGPSLADELGLVDGSVLRGAESGSKPRRTRVLILGVNGFIGNHLSERLLRDDRYEVYGLDIGSDAIERLRSHPNFHYVEGDISIHTEWIEYHIKKCDVVLPLVAIATPIEYTRNPLRVFELDFEENLKLVRYCVKYNKRVIFPSTSEVYGMCQDQYFDEDTSNLVVGPVNKQRWIYSVSKQLLDRVIWAYGDKGLKFTLFRPFNWMGPRLDRLDSARIGSSRAITQLILNLVEGTPIRLFDGGEQKRCFTDIADGIEALARIIDNDNGVCNGQIINIGNPENEASIRQLGEELLRQFEAHPLRGNFPPFAGFRDVESKAFYGNGYQDVAHRKPSIDNAKRLLNWTPTVEMSETIGNTLDFFLREAMLEIAQSNEAAK</sequence>
<protein>
    <recommendedName>
        <fullName evidence="17">Bifunctional polymyxin resistance protein ArnA</fullName>
    </recommendedName>
    <domain>
        <recommendedName>
            <fullName evidence="17">UDP-4-amino-4-deoxy-L-arabinose formyltransferase</fullName>
            <ecNumber evidence="17">2.1.2.13</ecNumber>
        </recommendedName>
        <alternativeName>
            <fullName evidence="17">ArnAFT</fullName>
        </alternativeName>
        <alternativeName>
            <fullName evidence="17">UDP-L-Ara4N formyltransferase</fullName>
        </alternativeName>
    </domain>
    <domain>
        <recommendedName>
            <fullName evidence="17">UDP-glucuronic acid oxidase, UDP-4-keto-hexauronic acid decarboxylating</fullName>
            <ecNumber evidence="17">1.1.1.305</ecNumber>
        </recommendedName>
        <alternativeName>
            <fullName evidence="17">ArnADH</fullName>
        </alternativeName>
        <alternativeName>
            <fullName evidence="17">UDP-GlcUA decarboxylase</fullName>
        </alternativeName>
        <alternativeName>
            <fullName evidence="17">UDP-glucuronic acid dehydrogenase</fullName>
        </alternativeName>
    </domain>
</protein>
<feature type="region of interest" description="Formyltransferase ArnAFT" evidence="17">
    <location>
        <begin position="1"/>
        <end position="307"/>
    </location>
</feature>
<dbReference type="Pfam" id="PF01370">
    <property type="entry name" value="Epimerase"/>
    <property type="match status" value="1"/>
</dbReference>
<dbReference type="SUPFAM" id="SSF53328">
    <property type="entry name" value="Formyltransferase"/>
    <property type="match status" value="1"/>
</dbReference>
<evidence type="ECO:0000259" key="18">
    <source>
        <dbReference type="Pfam" id="PF00551"/>
    </source>
</evidence>
<evidence type="ECO:0000256" key="9">
    <source>
        <dbReference type="ARBA" id="ARBA00023251"/>
    </source>
</evidence>
<comment type="pathway">
    <text evidence="13 17">Nucleotide-sugar biosynthesis; UDP-4-deoxy-4-formamido-beta-L-arabinose biosynthesis; UDP-4-deoxy-4-formamido-beta-L-arabinose from UDP-alpha-D-glucuronate: step 1/3.</text>
</comment>
<feature type="active site" description="Proton donor; for decarboxylase activity" evidence="17">
    <location>
        <position position="621"/>
    </location>
</feature>
<dbReference type="Proteomes" id="UP000814126">
    <property type="component" value="Unassembled WGS sequence"/>
</dbReference>